<organism evidence="1 2">
    <name type="scientific">Magnetospirillum molischianum DSM 120</name>
    <dbReference type="NCBI Taxonomy" id="1150626"/>
    <lineage>
        <taxon>Bacteria</taxon>
        <taxon>Pseudomonadati</taxon>
        <taxon>Pseudomonadota</taxon>
        <taxon>Alphaproteobacteria</taxon>
        <taxon>Rhodospirillales</taxon>
        <taxon>Rhodospirillaceae</taxon>
        <taxon>Magnetospirillum</taxon>
    </lineage>
</organism>
<accession>H8FQT7</accession>
<keyword evidence="2" id="KW-1185">Reference proteome</keyword>
<comment type="caution">
    <text evidence="1">The sequence shown here is derived from an EMBL/GenBank/DDBJ whole genome shotgun (WGS) entry which is preliminary data.</text>
</comment>
<gene>
    <name evidence="1" type="ORF">PHAMO_210236</name>
</gene>
<sequence>MGPGTRFPLKPTLGELDGMAYVVHFARSRRCVRAGIGRARAIDAVVDNADAPLGSCGGE</sequence>
<protein>
    <submittedName>
        <fullName evidence="1">Uncharacterized protein</fullName>
    </submittedName>
</protein>
<dbReference type="STRING" id="1150626.PHAMO_210236"/>
<evidence type="ECO:0000313" key="1">
    <source>
        <dbReference type="EMBL" id="CCG40725.1"/>
    </source>
</evidence>
<dbReference type="EMBL" id="CAHP01000014">
    <property type="protein sequence ID" value="CCG40725.1"/>
    <property type="molecule type" value="Genomic_DNA"/>
</dbReference>
<reference evidence="1 2" key="1">
    <citation type="journal article" date="2012" name="J. Bacteriol.">
        <title>Draft Genome Sequence of the Purple Photosynthetic Bacterium Phaeospirillum molischianum DSM120, a Particularly Versatile Bacterium.</title>
        <authorList>
            <person name="Duquesne K."/>
            <person name="Prima V."/>
            <person name="Ji B."/>
            <person name="Rouy Z."/>
            <person name="Medigue C."/>
            <person name="Talla E."/>
            <person name="Sturgis J.N."/>
        </authorList>
    </citation>
    <scope>NUCLEOTIDE SEQUENCE [LARGE SCALE GENOMIC DNA]</scope>
    <source>
        <strain evidence="2">DSM120</strain>
    </source>
</reference>
<name>H8FQT7_MAGML</name>
<proteinExistence type="predicted"/>
<dbReference type="Proteomes" id="UP000004169">
    <property type="component" value="Unassembled WGS sequence"/>
</dbReference>
<evidence type="ECO:0000313" key="2">
    <source>
        <dbReference type="Proteomes" id="UP000004169"/>
    </source>
</evidence>
<dbReference type="AlphaFoldDB" id="H8FQT7"/>